<comment type="similarity">
    <text evidence="1">Belongs to the heat shock protein 70 family.</text>
</comment>
<dbReference type="Proteomes" id="UP000472277">
    <property type="component" value="Chromosome 15"/>
</dbReference>
<reference evidence="5" key="2">
    <citation type="submission" date="2025-09" db="UniProtKB">
        <authorList>
            <consortium name="Ensembl"/>
        </authorList>
    </citation>
    <scope>IDENTIFICATION</scope>
</reference>
<evidence type="ECO:0000313" key="6">
    <source>
        <dbReference type="Proteomes" id="UP000472277"/>
    </source>
</evidence>
<organism evidence="5 6">
    <name type="scientific">Salmo trutta</name>
    <name type="common">Brown trout</name>
    <dbReference type="NCBI Taxonomy" id="8032"/>
    <lineage>
        <taxon>Eukaryota</taxon>
        <taxon>Metazoa</taxon>
        <taxon>Chordata</taxon>
        <taxon>Craniata</taxon>
        <taxon>Vertebrata</taxon>
        <taxon>Euteleostomi</taxon>
        <taxon>Actinopterygii</taxon>
        <taxon>Neopterygii</taxon>
        <taxon>Teleostei</taxon>
        <taxon>Protacanthopterygii</taxon>
        <taxon>Salmoniformes</taxon>
        <taxon>Salmonidae</taxon>
        <taxon>Salmoninae</taxon>
        <taxon>Salmo</taxon>
    </lineage>
</organism>
<dbReference type="InterPro" id="IPR029047">
    <property type="entry name" value="HSP70_peptide-bd_sf"/>
</dbReference>
<evidence type="ECO:0000256" key="2">
    <source>
        <dbReference type="ARBA" id="ARBA00022741"/>
    </source>
</evidence>
<reference evidence="5" key="1">
    <citation type="submission" date="2025-08" db="UniProtKB">
        <authorList>
            <consortium name="Ensembl"/>
        </authorList>
    </citation>
    <scope>IDENTIFICATION</scope>
</reference>
<dbReference type="FunFam" id="1.20.1270.10:FF:000002">
    <property type="entry name" value="Heat shock 70 kDa protein 4"/>
    <property type="match status" value="1"/>
</dbReference>
<dbReference type="PROSITE" id="PS01036">
    <property type="entry name" value="HSP70_3"/>
    <property type="match status" value="1"/>
</dbReference>
<dbReference type="SUPFAM" id="SSF53067">
    <property type="entry name" value="Actin-like ATPase domain"/>
    <property type="match status" value="2"/>
</dbReference>
<dbReference type="PRINTS" id="PR00301">
    <property type="entry name" value="HEATSHOCK70"/>
</dbReference>
<sequence>MSVVGIDVGFQSLEHFKTRFTRFKRFHGRAFSDPYVQSAKSSLVYDLAQLPSGSTGIKVPSFYTDAERRSVIDAAQIAGLNCLRLMNETTAVTLAYGIYKQDLPAPEEKPRNVVFVDLGHSGYQVSICAFNKGKLKMLASASDAALGGKDFDEVLVNHFCEEFGKKYKLDVKTKPRALVRLYQECEKLKKLMSANSSDLPLNIECFMNDIDVTGKLNRGHFEEMCAGLLAKVEAPLRSVMEQAKLKKEDLYAVEIVGGASRIPAVKERVSKFFGKELSMTLNADEAVARGCALQCAILSPAFKVREFSITDVVPYPISLKWNSAAEEGDCEVFPKNHAAPFSKVLTFYRREPFSLEAYYNNPKELPYPDPTIGQFMVQKVVPQANGESSKVKVKVRVNVHGVFSVSSASLVEVLKPTEGEEPMETDLAGKEDEVCVLCFGSTSEDGKEKNQASSAKKPKVKTKTVELPIENSLRWQLTNDTVNLFVENEGKMIMQDKLEKERNDAKNNVEEYVYDMRDKLHGLLEKFVSESDRDTFSLRLEDTENWLYEDGEDQQKQVYIDKLAELKKLGQPIQERYNEAEERPKAFDELGKHIQQFMKIVEAYKTKEEQYEHLDELEMLKVDKQVNDAMIWMNSKMNAQSKHNLNQEPAVKVREIQAKTKELDSACNPIVSKSKPKVEVPKDEKAEQNGPVNGQEGTEAQPGSPEKGAAGGTAAPESAEGNKLPEMDID</sequence>
<evidence type="ECO:0000256" key="3">
    <source>
        <dbReference type="ARBA" id="ARBA00022840"/>
    </source>
</evidence>
<dbReference type="InterPro" id="IPR029048">
    <property type="entry name" value="HSP70_C_sf"/>
</dbReference>
<keyword evidence="3" id="KW-0067">ATP-binding</keyword>
<proteinExistence type="inferred from homology"/>
<dbReference type="Ensembl" id="ENSSTUT00000047019.1">
    <property type="protein sequence ID" value="ENSSTUP00000045055.1"/>
    <property type="gene ID" value="ENSSTUG00000017578.1"/>
</dbReference>
<gene>
    <name evidence="5" type="primary">HSPA4</name>
    <name evidence="5" type="synonym">LOC115148521</name>
</gene>
<protein>
    <submittedName>
        <fullName evidence="5">Heat shock protein 4a</fullName>
    </submittedName>
</protein>
<dbReference type="Gene3D" id="3.30.420.40">
    <property type="match status" value="2"/>
</dbReference>
<dbReference type="GO" id="GO:0140662">
    <property type="term" value="F:ATP-dependent protein folding chaperone"/>
    <property type="evidence" value="ECO:0007669"/>
    <property type="project" value="InterPro"/>
</dbReference>
<dbReference type="InterPro" id="IPR043129">
    <property type="entry name" value="ATPase_NBD"/>
</dbReference>
<dbReference type="Gene3D" id="1.20.1270.10">
    <property type="match status" value="2"/>
</dbReference>
<dbReference type="FunFam" id="3.30.420.40:FF:000171">
    <property type="entry name" value="Heat shock 70 kDa protein 4"/>
    <property type="match status" value="1"/>
</dbReference>
<dbReference type="SUPFAM" id="SSF100934">
    <property type="entry name" value="Heat shock protein 70kD (HSP70), C-terminal subdomain"/>
    <property type="match status" value="2"/>
</dbReference>
<dbReference type="Gene3D" id="3.90.640.10">
    <property type="entry name" value="Actin, Chain A, domain 4"/>
    <property type="match status" value="1"/>
</dbReference>
<dbReference type="Pfam" id="PF00012">
    <property type="entry name" value="HSP70"/>
    <property type="match status" value="1"/>
</dbReference>
<dbReference type="GO" id="GO:0005524">
    <property type="term" value="F:ATP binding"/>
    <property type="evidence" value="ECO:0007669"/>
    <property type="project" value="UniProtKB-KW"/>
</dbReference>
<keyword evidence="2" id="KW-0547">Nucleotide-binding</keyword>
<evidence type="ECO:0000256" key="1">
    <source>
        <dbReference type="ARBA" id="ARBA00007381"/>
    </source>
</evidence>
<dbReference type="GO" id="GO:0005634">
    <property type="term" value="C:nucleus"/>
    <property type="evidence" value="ECO:0007669"/>
    <property type="project" value="TreeGrafter"/>
</dbReference>
<feature type="region of interest" description="Disordered" evidence="4">
    <location>
        <begin position="667"/>
        <end position="730"/>
    </location>
</feature>
<dbReference type="AlphaFoldDB" id="A0A673ZEF2"/>
<accession>A0A673ZEF2</accession>
<feature type="compositionally biased region" description="Basic and acidic residues" evidence="4">
    <location>
        <begin position="676"/>
        <end position="687"/>
    </location>
</feature>
<dbReference type="InterPro" id="IPR013126">
    <property type="entry name" value="Hsp_70_fam"/>
</dbReference>
<dbReference type="Gene3D" id="2.60.34.10">
    <property type="entry name" value="Substrate Binding Domain Of DNAk, Chain A, domain 1"/>
    <property type="match status" value="1"/>
</dbReference>
<evidence type="ECO:0000256" key="4">
    <source>
        <dbReference type="SAM" id="MobiDB-lite"/>
    </source>
</evidence>
<dbReference type="FunFam" id="3.30.420.40:FF:000767">
    <property type="entry name" value="Heat shock protein 70 (HSP70)-4, putative"/>
    <property type="match status" value="2"/>
</dbReference>
<dbReference type="GeneTree" id="ENSGT00940000156067"/>
<dbReference type="SUPFAM" id="SSF100920">
    <property type="entry name" value="Heat shock protein 70kD (HSP70), peptide-binding domain"/>
    <property type="match status" value="1"/>
</dbReference>
<dbReference type="FunFam" id="3.90.640.10:FF:000004">
    <property type="entry name" value="Heat shock 70 kDa protein 4"/>
    <property type="match status" value="1"/>
</dbReference>
<dbReference type="InterPro" id="IPR018181">
    <property type="entry name" value="Heat_shock_70_CS"/>
</dbReference>
<evidence type="ECO:0000313" key="5">
    <source>
        <dbReference type="Ensembl" id="ENSSTUP00000045055.1"/>
    </source>
</evidence>
<dbReference type="PANTHER" id="PTHR45639:SF6">
    <property type="entry name" value="HEAT SHOCK 70 KDA PROTEIN 4"/>
    <property type="match status" value="1"/>
</dbReference>
<keyword evidence="6" id="KW-1185">Reference proteome</keyword>
<dbReference type="PANTHER" id="PTHR45639">
    <property type="entry name" value="HSC70CB, ISOFORM G-RELATED"/>
    <property type="match status" value="1"/>
</dbReference>
<name>A0A673ZEF2_SALTR</name>
<dbReference type="GO" id="GO:0005829">
    <property type="term" value="C:cytosol"/>
    <property type="evidence" value="ECO:0007669"/>
    <property type="project" value="TreeGrafter"/>
</dbReference>